<dbReference type="InterPro" id="IPR000811">
    <property type="entry name" value="Glyco_trans_35"/>
</dbReference>
<dbReference type="NCBIfam" id="TIGR02094">
    <property type="entry name" value="more_P_ylases"/>
    <property type="match status" value="1"/>
</dbReference>
<dbReference type="Pfam" id="PF00343">
    <property type="entry name" value="Phosphorylase"/>
    <property type="match status" value="2"/>
</dbReference>
<dbReference type="PANTHER" id="PTHR42655">
    <property type="entry name" value="GLYCOGEN PHOSPHORYLASE"/>
    <property type="match status" value="1"/>
</dbReference>
<dbReference type="RefSeq" id="WP_084532289.1">
    <property type="nucleotide sequence ID" value="NZ_FSQZ01000001.1"/>
</dbReference>
<sequence>MKMSNLHDKGSLMNYNIGVGSSLIKLMEMDPKYRTIAYFSMEIGVESDIPTYAGGLGILAGDVLKSSADLGVPIVGITLLYKHGYFKQRIDENGRQVEEPYQWNPEEKLTLLPNEVNVEIEGRPVHVRVWVYEIVGQSGYIVPIYFLDTDYDKNTPEDRTFSWYLYGGDLRYRLCQEMILGIGGLRILRDLGYNNINTFHLNEGHAGFLALELLREQGYVDFAKIKEQVVFTSHTPVPAGHDYFPFELIEKTMSPVFVDYLKQMMPNGGVSMVDFGLKYSRFINAVSKKHREVSKKLYNTESIDYITNGVHSASWTSSNIQKLFDEHMPGWRNDPSRLVMAMKLKDDELWKEHQANKMFLFSKILERTGVELDAEILTIGFARRAVAYKRADLLFKDINRLIDICSGKVQLIFSGKAHPSDEEGKAMIQRVINFSKELSGKIPVIFLENYDMELAGLLTAGVDVWLNTPLRPREASGTSGMKCAHNGVLNLSILDGWWVEGWIEDVTGWAIGPEPTEVELTHYDESKDAEALYKTLEEKVIPLYYQHRDRWISMMKNSIALNASYFNTHRVVREYCERAYKVYQKYY</sequence>
<dbReference type="EMBL" id="FSQZ01000001">
    <property type="protein sequence ID" value="SIN72115.1"/>
    <property type="molecule type" value="Genomic_DNA"/>
</dbReference>
<evidence type="ECO:0000256" key="1">
    <source>
        <dbReference type="ARBA" id="ARBA00006047"/>
    </source>
</evidence>
<dbReference type="PANTHER" id="PTHR42655:SF1">
    <property type="entry name" value="GLYCOGEN PHOSPHORYLASE"/>
    <property type="match status" value="1"/>
</dbReference>
<name>A0ABY1JE99_9BACT</name>
<dbReference type="SUPFAM" id="SSF53756">
    <property type="entry name" value="UDP-Glycosyltransferase/glycogen phosphorylase"/>
    <property type="match status" value="1"/>
</dbReference>
<gene>
    <name evidence="2" type="ORF">SAMN05444368_1495</name>
</gene>
<dbReference type="PIRSF" id="PIRSF000460">
    <property type="entry name" value="Pprylas_GlgP"/>
    <property type="match status" value="1"/>
</dbReference>
<dbReference type="Gene3D" id="3.40.50.2000">
    <property type="entry name" value="Glycogen Phosphorylase B"/>
    <property type="match status" value="3"/>
</dbReference>
<comment type="similarity">
    <text evidence="1">Belongs to the glycogen phosphorylase family.</text>
</comment>
<dbReference type="Proteomes" id="UP000185093">
    <property type="component" value="Unassembled WGS sequence"/>
</dbReference>
<keyword evidence="3" id="KW-1185">Reference proteome</keyword>
<dbReference type="InterPro" id="IPR052182">
    <property type="entry name" value="Glycogen/Maltodextrin_Phosph"/>
</dbReference>
<evidence type="ECO:0000313" key="3">
    <source>
        <dbReference type="Proteomes" id="UP000185093"/>
    </source>
</evidence>
<dbReference type="InterPro" id="IPR011834">
    <property type="entry name" value="Agluc_phsphrylas"/>
</dbReference>
<protein>
    <submittedName>
        <fullName evidence="2">Starch phosphorylase</fullName>
    </submittedName>
</protein>
<accession>A0ABY1JE99</accession>
<reference evidence="2 3" key="1">
    <citation type="submission" date="2016-11" db="EMBL/GenBank/DDBJ databases">
        <authorList>
            <person name="Varghese N."/>
            <person name="Submissions S."/>
        </authorList>
    </citation>
    <scope>NUCLEOTIDE SEQUENCE [LARGE SCALE GENOMIC DNA]</scope>
    <source>
        <strain evidence="2 3">DSM 20664</strain>
    </source>
</reference>
<comment type="caution">
    <text evidence="2">The sequence shown here is derived from an EMBL/GenBank/DDBJ whole genome shotgun (WGS) entry which is preliminary data.</text>
</comment>
<proteinExistence type="inferred from homology"/>
<organism evidence="2 3">
    <name type="scientific">Acetomicrobium flavidum</name>
    <dbReference type="NCBI Taxonomy" id="49896"/>
    <lineage>
        <taxon>Bacteria</taxon>
        <taxon>Thermotogati</taxon>
        <taxon>Synergistota</taxon>
        <taxon>Synergistia</taxon>
        <taxon>Synergistales</taxon>
        <taxon>Acetomicrobiaceae</taxon>
        <taxon>Acetomicrobium</taxon>
    </lineage>
</organism>
<evidence type="ECO:0000313" key="2">
    <source>
        <dbReference type="EMBL" id="SIN72115.1"/>
    </source>
</evidence>